<dbReference type="InterPro" id="IPR003646">
    <property type="entry name" value="SH3-like_bac-type"/>
</dbReference>
<comment type="caution">
    <text evidence="10">The sequence shown here is derived from an EMBL/GenBank/DDBJ whole genome shotgun (WGS) entry which is preliminary data.</text>
</comment>
<dbReference type="EMBL" id="CAKLPX010000001">
    <property type="protein sequence ID" value="CAH0990464.1"/>
    <property type="molecule type" value="Genomic_DNA"/>
</dbReference>
<evidence type="ECO:0000313" key="11">
    <source>
        <dbReference type="Proteomes" id="UP000838100"/>
    </source>
</evidence>
<comment type="subcellular location">
    <subcellularLocation>
        <location evidence="1">Membrane</location>
        <topology evidence="1">Single-pass membrane protein</topology>
    </subcellularLocation>
</comment>
<dbReference type="Gene3D" id="2.30.30.40">
    <property type="entry name" value="SH3 Domains"/>
    <property type="match status" value="1"/>
</dbReference>
<feature type="coiled-coil region" evidence="6">
    <location>
        <begin position="99"/>
        <end position="199"/>
    </location>
</feature>
<feature type="chain" id="PRO_5046058856" description="SH3b domain-containing protein" evidence="8">
    <location>
        <begin position="23"/>
        <end position="234"/>
    </location>
</feature>
<keyword evidence="3 8" id="KW-0732">Signal</keyword>
<feature type="signal peptide" evidence="8">
    <location>
        <begin position="1"/>
        <end position="22"/>
    </location>
</feature>
<evidence type="ECO:0000313" key="10">
    <source>
        <dbReference type="EMBL" id="CAH0990464.1"/>
    </source>
</evidence>
<keyword evidence="5 7" id="KW-0472">Membrane</keyword>
<evidence type="ECO:0000256" key="4">
    <source>
        <dbReference type="ARBA" id="ARBA00022989"/>
    </source>
</evidence>
<dbReference type="NCBIfam" id="TIGR04211">
    <property type="entry name" value="SH3_and_anchor"/>
    <property type="match status" value="1"/>
</dbReference>
<dbReference type="PROSITE" id="PS51781">
    <property type="entry name" value="SH3B"/>
    <property type="match status" value="1"/>
</dbReference>
<evidence type="ECO:0000259" key="9">
    <source>
        <dbReference type="PROSITE" id="PS51781"/>
    </source>
</evidence>
<dbReference type="RefSeq" id="WP_237443149.1">
    <property type="nucleotide sequence ID" value="NZ_CAKLPX010000001.1"/>
</dbReference>
<feature type="transmembrane region" description="Helical" evidence="7">
    <location>
        <begin position="204"/>
        <end position="222"/>
    </location>
</feature>
<accession>A0ABN8EDE1</accession>
<keyword evidence="6" id="KW-0175">Coiled coil</keyword>
<evidence type="ECO:0000256" key="2">
    <source>
        <dbReference type="ARBA" id="ARBA00022692"/>
    </source>
</evidence>
<organism evidence="10 11">
    <name type="scientific">Sinobacterium norvegicum</name>
    <dbReference type="NCBI Taxonomy" id="1641715"/>
    <lineage>
        <taxon>Bacteria</taxon>
        <taxon>Pseudomonadati</taxon>
        <taxon>Pseudomonadota</taxon>
        <taxon>Gammaproteobacteria</taxon>
        <taxon>Cellvibrionales</taxon>
        <taxon>Spongiibacteraceae</taxon>
        <taxon>Sinobacterium</taxon>
    </lineage>
</organism>
<dbReference type="SMART" id="SM00287">
    <property type="entry name" value="SH3b"/>
    <property type="match status" value="1"/>
</dbReference>
<evidence type="ECO:0000256" key="8">
    <source>
        <dbReference type="SAM" id="SignalP"/>
    </source>
</evidence>
<evidence type="ECO:0000256" key="7">
    <source>
        <dbReference type="SAM" id="Phobius"/>
    </source>
</evidence>
<evidence type="ECO:0000256" key="3">
    <source>
        <dbReference type="ARBA" id="ARBA00022729"/>
    </source>
</evidence>
<protein>
    <recommendedName>
        <fullName evidence="9">SH3b domain-containing protein</fullName>
    </recommendedName>
</protein>
<reference evidence="10" key="1">
    <citation type="submission" date="2021-12" db="EMBL/GenBank/DDBJ databases">
        <authorList>
            <person name="Rodrigo-Torres L."/>
            <person name="Arahal R. D."/>
            <person name="Lucena T."/>
        </authorList>
    </citation>
    <scope>NUCLEOTIDE SEQUENCE</scope>
    <source>
        <strain evidence="10">CECT 8267</strain>
    </source>
</reference>
<sequence length="234" mass="25519">MKSVFKYLSRSLLTLSAAAVFASATLTSQITAAADTRYVSDILLINLRSGPTNSHRIIKQLKSGAALEVISLSDDQKFYQVSTTDGTTGWAPAQYLIPEKSARLQLAEARARIATLSQQAGPIAAQLDQSKTQNTELNSKNKTLNADNQRLSSELAALKKLSANAVNLSNSNKTLGENNQMLKNEIDVLTADNDRLKDKSDVEWFMNGVGAVGFGVLLALIIPRLRPKKRKSEW</sequence>
<gene>
    <name evidence="10" type="ORF">SIN8267_00556</name>
</gene>
<dbReference type="PIRSF" id="PIRSF006158">
    <property type="entry name" value="UCP006158_SH3"/>
    <property type="match status" value="1"/>
</dbReference>
<dbReference type="Pfam" id="PF08239">
    <property type="entry name" value="SH3_3"/>
    <property type="match status" value="1"/>
</dbReference>
<evidence type="ECO:0000256" key="6">
    <source>
        <dbReference type="SAM" id="Coils"/>
    </source>
</evidence>
<keyword evidence="2 7" id="KW-0812">Transmembrane</keyword>
<keyword evidence="11" id="KW-1185">Reference proteome</keyword>
<feature type="domain" description="SH3b" evidence="9">
    <location>
        <begin position="34"/>
        <end position="100"/>
    </location>
</feature>
<dbReference type="InterPro" id="IPR016476">
    <property type="entry name" value="SH3_dom_pro"/>
</dbReference>
<keyword evidence="4 7" id="KW-1133">Transmembrane helix</keyword>
<dbReference type="Proteomes" id="UP000838100">
    <property type="component" value="Unassembled WGS sequence"/>
</dbReference>
<evidence type="ECO:0000256" key="5">
    <source>
        <dbReference type="ARBA" id="ARBA00023136"/>
    </source>
</evidence>
<evidence type="ECO:0000256" key="1">
    <source>
        <dbReference type="ARBA" id="ARBA00004167"/>
    </source>
</evidence>
<name>A0ABN8EDE1_9GAMM</name>
<proteinExistence type="predicted"/>